<feature type="transmembrane region" description="Helical" evidence="6">
    <location>
        <begin position="358"/>
        <end position="375"/>
    </location>
</feature>
<keyword evidence="5 6" id="KW-0472">Membrane</keyword>
<sequence>MGVLKKLAGDTALYGVSSILGRVINYLLVPLHTAIFSSGKMAEQVTYFAWVALFNIIYVFGMETTFFRFASREKERFQEYFNRAVSAIMVVSVIGSGLIMVFSDRLAESFGYPGRGQLISWLAIVMIVDAVTAIPYARLRLEKRPRKFVAVRISNILLNVGLNFYFLWFCRQIYLGAFLPELKDVWPFRYDPELGIGYIVLANLIANVATVPLLWHEFRGFKLLLNWKAFRPMWQYAYPILILGLAGNFNQLFDRLVLEQWLPEGFYPGRTSEEALGIYGNVYKLSIFMSLVIQAFRYAAEPFFFSRAEDKNAPGVFADVMKWFIIASVLIWVVVSVNLDIVASLFLRKKEYWEGLPVVPVLLLANLFLGIYYNLTVWFKLSDRTQYGTLLTFIGAAVTLVGNFFLIPVLGYMGCAVTFLLSCAVMMVCCYLLGEKYYPIPYHLRSAFGYLLGGGAVILASLLPIENTYAAIAYHTLLIGFFLLGILVAERKSLPASLRKKISV</sequence>
<keyword evidence="3 6" id="KW-0812">Transmembrane</keyword>
<dbReference type="Pfam" id="PF13440">
    <property type="entry name" value="Polysacc_synt_3"/>
    <property type="match status" value="1"/>
</dbReference>
<evidence type="ECO:0000313" key="8">
    <source>
        <dbReference type="Proteomes" id="UP000198901"/>
    </source>
</evidence>
<dbReference type="Proteomes" id="UP000198901">
    <property type="component" value="Unassembled WGS sequence"/>
</dbReference>
<feature type="transmembrane region" description="Helical" evidence="6">
    <location>
        <begin position="81"/>
        <end position="103"/>
    </location>
</feature>
<feature type="transmembrane region" description="Helical" evidence="6">
    <location>
        <begin position="236"/>
        <end position="253"/>
    </location>
</feature>
<feature type="transmembrane region" description="Helical" evidence="6">
    <location>
        <begin position="149"/>
        <end position="174"/>
    </location>
</feature>
<dbReference type="EMBL" id="FNGS01000003">
    <property type="protein sequence ID" value="SDL71498.1"/>
    <property type="molecule type" value="Genomic_DNA"/>
</dbReference>
<evidence type="ECO:0000256" key="6">
    <source>
        <dbReference type="SAM" id="Phobius"/>
    </source>
</evidence>
<evidence type="ECO:0000256" key="3">
    <source>
        <dbReference type="ARBA" id="ARBA00022692"/>
    </source>
</evidence>
<evidence type="ECO:0000313" key="7">
    <source>
        <dbReference type="EMBL" id="SDL71498.1"/>
    </source>
</evidence>
<dbReference type="RefSeq" id="WP_093199949.1">
    <property type="nucleotide sequence ID" value="NZ_FNGS01000003.1"/>
</dbReference>
<feature type="transmembrane region" description="Helical" evidence="6">
    <location>
        <begin position="446"/>
        <end position="465"/>
    </location>
</feature>
<dbReference type="AlphaFoldDB" id="A0A1G9MB71"/>
<evidence type="ECO:0000256" key="1">
    <source>
        <dbReference type="ARBA" id="ARBA00004651"/>
    </source>
</evidence>
<dbReference type="GO" id="GO:0005886">
    <property type="term" value="C:plasma membrane"/>
    <property type="evidence" value="ECO:0007669"/>
    <property type="project" value="UniProtKB-SubCell"/>
</dbReference>
<feature type="transmembrane region" description="Helical" evidence="6">
    <location>
        <begin position="194"/>
        <end position="215"/>
    </location>
</feature>
<gene>
    <name evidence="7" type="ORF">SAMN04488090_1527</name>
</gene>
<protein>
    <submittedName>
        <fullName evidence="7">Membrane protein involved in the export of O-antigen and teichoic acid</fullName>
    </submittedName>
</protein>
<feature type="transmembrane region" description="Helical" evidence="6">
    <location>
        <begin position="471"/>
        <end position="489"/>
    </location>
</feature>
<keyword evidence="8" id="KW-1185">Reference proteome</keyword>
<feature type="transmembrane region" description="Helical" evidence="6">
    <location>
        <begin position="320"/>
        <end position="346"/>
    </location>
</feature>
<keyword evidence="2" id="KW-1003">Cell membrane</keyword>
<dbReference type="PANTHER" id="PTHR30250">
    <property type="entry name" value="PST FAMILY PREDICTED COLANIC ACID TRANSPORTER"/>
    <property type="match status" value="1"/>
</dbReference>
<dbReference type="OrthoDB" id="9814608at2"/>
<dbReference type="STRING" id="563176.SAMN04488090_1527"/>
<keyword evidence="4 6" id="KW-1133">Transmembrane helix</keyword>
<feature type="transmembrane region" description="Helical" evidence="6">
    <location>
        <begin position="118"/>
        <end position="137"/>
    </location>
</feature>
<accession>A0A1G9MB71</accession>
<feature type="transmembrane region" description="Helical" evidence="6">
    <location>
        <begin position="12"/>
        <end position="35"/>
    </location>
</feature>
<evidence type="ECO:0000256" key="5">
    <source>
        <dbReference type="ARBA" id="ARBA00023136"/>
    </source>
</evidence>
<evidence type="ECO:0000256" key="2">
    <source>
        <dbReference type="ARBA" id="ARBA00022475"/>
    </source>
</evidence>
<name>A0A1G9MB71_9BACT</name>
<proteinExistence type="predicted"/>
<organism evidence="7 8">
    <name type="scientific">Siphonobacter aquaeclarae</name>
    <dbReference type="NCBI Taxonomy" id="563176"/>
    <lineage>
        <taxon>Bacteria</taxon>
        <taxon>Pseudomonadati</taxon>
        <taxon>Bacteroidota</taxon>
        <taxon>Cytophagia</taxon>
        <taxon>Cytophagales</taxon>
        <taxon>Cytophagaceae</taxon>
        <taxon>Siphonobacter</taxon>
    </lineage>
</organism>
<comment type="subcellular location">
    <subcellularLocation>
        <location evidence="1">Cell membrane</location>
        <topology evidence="1">Multi-pass membrane protein</topology>
    </subcellularLocation>
</comment>
<evidence type="ECO:0000256" key="4">
    <source>
        <dbReference type="ARBA" id="ARBA00022989"/>
    </source>
</evidence>
<dbReference type="InterPro" id="IPR050833">
    <property type="entry name" value="Poly_Biosynth_Transport"/>
</dbReference>
<reference evidence="7 8" key="1">
    <citation type="submission" date="2016-10" db="EMBL/GenBank/DDBJ databases">
        <authorList>
            <person name="de Groot N.N."/>
        </authorList>
    </citation>
    <scope>NUCLEOTIDE SEQUENCE [LARGE SCALE GENOMIC DNA]</scope>
    <source>
        <strain evidence="7 8">DSM 21668</strain>
    </source>
</reference>
<feature type="transmembrane region" description="Helical" evidence="6">
    <location>
        <begin position="411"/>
        <end position="434"/>
    </location>
</feature>
<feature type="transmembrane region" description="Helical" evidence="6">
    <location>
        <begin position="282"/>
        <end position="300"/>
    </location>
</feature>
<dbReference type="PANTHER" id="PTHR30250:SF11">
    <property type="entry name" value="O-ANTIGEN TRANSPORTER-RELATED"/>
    <property type="match status" value="1"/>
</dbReference>
<feature type="transmembrane region" description="Helical" evidence="6">
    <location>
        <begin position="387"/>
        <end position="405"/>
    </location>
</feature>
<feature type="transmembrane region" description="Helical" evidence="6">
    <location>
        <begin position="47"/>
        <end position="69"/>
    </location>
</feature>